<dbReference type="Proteomes" id="UP000240535">
    <property type="component" value="Unassembled WGS sequence"/>
</dbReference>
<dbReference type="NCBIfam" id="TIGR00097">
    <property type="entry name" value="HMP-P_kinase"/>
    <property type="match status" value="1"/>
</dbReference>
<feature type="domain" description="Pyridoxamine kinase/Phosphomethylpyrimidine kinase" evidence="3">
    <location>
        <begin position="11"/>
        <end position="239"/>
    </location>
</feature>
<dbReference type="PANTHER" id="PTHR20858:SF17">
    <property type="entry name" value="HYDROXYMETHYLPYRIMIDINE_PHOSPHOMETHYLPYRIMIDINE KINASE THI20-RELATED"/>
    <property type="match status" value="1"/>
</dbReference>
<accession>A0A2P8R3X2</accession>
<dbReference type="GO" id="GO:0009228">
    <property type="term" value="P:thiamine biosynthetic process"/>
    <property type="evidence" value="ECO:0007669"/>
    <property type="project" value="InterPro"/>
</dbReference>
<dbReference type="AlphaFoldDB" id="A0A2P8R3X2"/>
<dbReference type="InterPro" id="IPR004399">
    <property type="entry name" value="HMP/HMP-P_kinase_dom"/>
</dbReference>
<dbReference type="OrthoDB" id="9810880at2"/>
<keyword evidence="5" id="KW-1185">Reference proteome</keyword>
<dbReference type="EMBL" id="PDHH01000001">
    <property type="protein sequence ID" value="PSM53217.1"/>
    <property type="molecule type" value="Genomic_DNA"/>
</dbReference>
<dbReference type="Pfam" id="PF08543">
    <property type="entry name" value="Phos_pyr_kin"/>
    <property type="match status" value="1"/>
</dbReference>
<comment type="pathway">
    <text evidence="1">Cofactor biosynthesis; thiamine diphosphate biosynthesis.</text>
</comment>
<dbReference type="GO" id="GO:0009229">
    <property type="term" value="P:thiamine diphosphate biosynthetic process"/>
    <property type="evidence" value="ECO:0007669"/>
    <property type="project" value="UniProtKB-UniPathway"/>
</dbReference>
<evidence type="ECO:0000256" key="2">
    <source>
        <dbReference type="ARBA" id="ARBA00012135"/>
    </source>
</evidence>
<dbReference type="CDD" id="cd01169">
    <property type="entry name" value="HMPP_kinase"/>
    <property type="match status" value="1"/>
</dbReference>
<sequence length="246" mass="26982">MKVLLSIAGSDSSGGAGIQADIKTAEYFKIFSTTALTALTAQNTMGVKEIVNISPSFVKAQIDTVKEDFQISAVKIGMLFNKEIIDVVEDFIKYLDIPIVIDPVFISKAGSTLMSDENIKYMKNLFKYATILTPNLYEAKVLFGDDLNVIAPCNVVIKNIKENDFSIDRLFYKNGNIKEFKNEFINTENLHGTGCSFSTAIACNLALGNSLENSVKISKEFITKAIKNAPNLGHGKGPILHNLNDL</sequence>
<name>A0A2P8R3X2_9BACT</name>
<keyword evidence="4" id="KW-0808">Transferase</keyword>
<keyword evidence="4" id="KW-0418">Kinase</keyword>
<dbReference type="Gene3D" id="3.40.1190.20">
    <property type="match status" value="1"/>
</dbReference>
<dbReference type="InterPro" id="IPR013749">
    <property type="entry name" value="PM/HMP-P_kinase-1"/>
</dbReference>
<gene>
    <name evidence="4" type="primary">thiD</name>
    <name evidence="4" type="ORF">CQ405_01335</name>
</gene>
<evidence type="ECO:0000259" key="3">
    <source>
        <dbReference type="Pfam" id="PF08543"/>
    </source>
</evidence>
<protein>
    <recommendedName>
        <fullName evidence="2">hydroxymethylpyrimidine kinase</fullName>
        <ecNumber evidence="2">2.7.1.49</ecNumber>
    </recommendedName>
</protein>
<dbReference type="EC" id="2.7.1.49" evidence="2"/>
<reference evidence="5" key="1">
    <citation type="submission" date="2017-10" db="EMBL/GenBank/DDBJ databases">
        <title>Campylobacter species from seals.</title>
        <authorList>
            <person name="Gilbert M.J."/>
            <person name="Zomer A.L."/>
            <person name="Timmerman A.J."/>
            <person name="Duim B."/>
            <person name="Wagenaar J.A."/>
        </authorList>
    </citation>
    <scope>NUCLEOTIDE SEQUENCE [LARGE SCALE GENOMIC DNA]</scope>
    <source>
        <strain evidence="5">17S00004-5</strain>
    </source>
</reference>
<dbReference type="SUPFAM" id="SSF53613">
    <property type="entry name" value="Ribokinase-like"/>
    <property type="match status" value="1"/>
</dbReference>
<dbReference type="GO" id="GO:0008902">
    <property type="term" value="F:hydroxymethylpyrimidine kinase activity"/>
    <property type="evidence" value="ECO:0007669"/>
    <property type="project" value="UniProtKB-EC"/>
</dbReference>
<dbReference type="RefSeq" id="WP_106869790.1">
    <property type="nucleotide sequence ID" value="NZ_CP053841.1"/>
</dbReference>
<organism evidence="4 5">
    <name type="scientific">Campylobacter blaseri</name>
    <dbReference type="NCBI Taxonomy" id="2042961"/>
    <lineage>
        <taxon>Bacteria</taxon>
        <taxon>Pseudomonadati</taxon>
        <taxon>Campylobacterota</taxon>
        <taxon>Epsilonproteobacteria</taxon>
        <taxon>Campylobacterales</taxon>
        <taxon>Campylobacteraceae</taxon>
        <taxon>Campylobacter</taxon>
    </lineage>
</organism>
<dbReference type="GO" id="GO:0008972">
    <property type="term" value="F:phosphomethylpyrimidine kinase activity"/>
    <property type="evidence" value="ECO:0007669"/>
    <property type="project" value="InterPro"/>
</dbReference>
<evidence type="ECO:0000313" key="4">
    <source>
        <dbReference type="EMBL" id="PSM53217.1"/>
    </source>
</evidence>
<dbReference type="PANTHER" id="PTHR20858">
    <property type="entry name" value="PHOSPHOMETHYLPYRIMIDINE KINASE"/>
    <property type="match status" value="1"/>
</dbReference>
<evidence type="ECO:0000256" key="1">
    <source>
        <dbReference type="ARBA" id="ARBA00004948"/>
    </source>
</evidence>
<proteinExistence type="predicted"/>
<dbReference type="InterPro" id="IPR029056">
    <property type="entry name" value="Ribokinase-like"/>
</dbReference>
<comment type="caution">
    <text evidence="4">The sequence shown here is derived from an EMBL/GenBank/DDBJ whole genome shotgun (WGS) entry which is preliminary data.</text>
</comment>
<evidence type="ECO:0000313" key="5">
    <source>
        <dbReference type="Proteomes" id="UP000240535"/>
    </source>
</evidence>
<dbReference type="GO" id="GO:0005829">
    <property type="term" value="C:cytosol"/>
    <property type="evidence" value="ECO:0007669"/>
    <property type="project" value="TreeGrafter"/>
</dbReference>
<dbReference type="UniPathway" id="UPA00060">
    <property type="reaction ID" value="UER00138"/>
</dbReference>